<evidence type="ECO:0000313" key="2">
    <source>
        <dbReference type="Ensembl" id="ENSSHBP00005008808.1"/>
    </source>
</evidence>
<reference evidence="2" key="3">
    <citation type="submission" date="2025-09" db="UniProtKB">
        <authorList>
            <consortium name="Ensembl"/>
        </authorList>
    </citation>
    <scope>IDENTIFICATION</scope>
</reference>
<reference evidence="2" key="2">
    <citation type="submission" date="2025-08" db="UniProtKB">
        <authorList>
            <consortium name="Ensembl"/>
        </authorList>
    </citation>
    <scope>IDENTIFICATION</scope>
</reference>
<evidence type="ECO:0000313" key="3">
    <source>
        <dbReference type="Proteomes" id="UP000472266"/>
    </source>
</evidence>
<sequence length="69" mass="7763">MSRRSTSLTGQNPQQRGANANPLPWCCQPGQSYLLAERMLRKQGRAKTPREPFSGLFSLETNPQLSLLF</sequence>
<proteinExistence type="predicted"/>
<dbReference type="Proteomes" id="UP000472266">
    <property type="component" value="Chromosome 12"/>
</dbReference>
<evidence type="ECO:0000256" key="1">
    <source>
        <dbReference type="SAM" id="MobiDB-lite"/>
    </source>
</evidence>
<dbReference type="InParanoid" id="A0A672U2T1"/>
<feature type="region of interest" description="Disordered" evidence="1">
    <location>
        <begin position="1"/>
        <end position="23"/>
    </location>
</feature>
<accession>A0A672U2T1</accession>
<dbReference type="AlphaFoldDB" id="A0A672U2T1"/>
<keyword evidence="3" id="KW-1185">Reference proteome</keyword>
<dbReference type="Ensembl" id="ENSSHBT00005010614.1">
    <property type="protein sequence ID" value="ENSSHBP00005008808.1"/>
    <property type="gene ID" value="ENSSHBG00005007638.1"/>
</dbReference>
<organism evidence="2 3">
    <name type="scientific">Strigops habroptila</name>
    <name type="common">Kakapo</name>
    <dbReference type="NCBI Taxonomy" id="2489341"/>
    <lineage>
        <taxon>Eukaryota</taxon>
        <taxon>Metazoa</taxon>
        <taxon>Chordata</taxon>
        <taxon>Craniata</taxon>
        <taxon>Vertebrata</taxon>
        <taxon>Euteleostomi</taxon>
        <taxon>Archelosauria</taxon>
        <taxon>Archosauria</taxon>
        <taxon>Dinosauria</taxon>
        <taxon>Saurischia</taxon>
        <taxon>Theropoda</taxon>
        <taxon>Coelurosauria</taxon>
        <taxon>Aves</taxon>
        <taxon>Neognathae</taxon>
        <taxon>Neoaves</taxon>
        <taxon>Telluraves</taxon>
        <taxon>Australaves</taxon>
        <taxon>Psittaciformes</taxon>
        <taxon>Psittacidae</taxon>
        <taxon>Strigops</taxon>
    </lineage>
</organism>
<name>A0A672U2T1_STRHB</name>
<reference evidence="2 3" key="1">
    <citation type="submission" date="2019-11" db="EMBL/GenBank/DDBJ databases">
        <title>Strigops habroptila (kakapo) genome, bStrHab1, primary haplotype, v2.</title>
        <authorList>
            <person name="Jarvis E.D."/>
            <person name="Howard J."/>
            <person name="Rhie A."/>
            <person name="Phillippy A."/>
            <person name="Korlach J."/>
            <person name="Digby A."/>
            <person name="Iorns D."/>
            <person name="Eason D."/>
            <person name="Robertson B."/>
            <person name="Raemaekers T."/>
            <person name="Howe K."/>
            <person name="Lewin H."/>
            <person name="Damas J."/>
            <person name="Hastie A."/>
            <person name="Tracey A."/>
            <person name="Chow W."/>
            <person name="Fedrigo O."/>
        </authorList>
    </citation>
    <scope>NUCLEOTIDE SEQUENCE [LARGE SCALE GENOMIC DNA]</scope>
</reference>
<protein>
    <submittedName>
        <fullName evidence="2">Uncharacterized protein</fullName>
    </submittedName>
</protein>
<feature type="compositionally biased region" description="Polar residues" evidence="1">
    <location>
        <begin position="1"/>
        <end position="18"/>
    </location>
</feature>